<gene>
    <name evidence="2" type="ORF">CYNAS_LOCUS8126</name>
</gene>
<name>A0AA36GQ16_CYLNA</name>
<keyword evidence="1" id="KW-1133">Transmembrane helix</keyword>
<proteinExistence type="predicted"/>
<organism evidence="2 3">
    <name type="scientific">Cylicocyclus nassatus</name>
    <name type="common">Nematode worm</name>
    <dbReference type="NCBI Taxonomy" id="53992"/>
    <lineage>
        <taxon>Eukaryota</taxon>
        <taxon>Metazoa</taxon>
        <taxon>Ecdysozoa</taxon>
        <taxon>Nematoda</taxon>
        <taxon>Chromadorea</taxon>
        <taxon>Rhabditida</taxon>
        <taxon>Rhabditina</taxon>
        <taxon>Rhabditomorpha</taxon>
        <taxon>Strongyloidea</taxon>
        <taxon>Strongylidae</taxon>
        <taxon>Cylicocyclus</taxon>
    </lineage>
</organism>
<feature type="transmembrane region" description="Helical" evidence="1">
    <location>
        <begin position="27"/>
        <end position="48"/>
    </location>
</feature>
<keyword evidence="1" id="KW-0472">Membrane</keyword>
<dbReference type="EMBL" id="CATQJL010000112">
    <property type="protein sequence ID" value="CAJ0596143.1"/>
    <property type="molecule type" value="Genomic_DNA"/>
</dbReference>
<dbReference type="Proteomes" id="UP001176961">
    <property type="component" value="Unassembled WGS sequence"/>
</dbReference>
<keyword evidence="3" id="KW-1185">Reference proteome</keyword>
<dbReference type="AlphaFoldDB" id="A0AA36GQ16"/>
<accession>A0AA36GQ16</accession>
<evidence type="ECO:0000256" key="1">
    <source>
        <dbReference type="SAM" id="Phobius"/>
    </source>
</evidence>
<keyword evidence="1" id="KW-0812">Transmembrane</keyword>
<evidence type="ECO:0000313" key="3">
    <source>
        <dbReference type="Proteomes" id="UP001176961"/>
    </source>
</evidence>
<evidence type="ECO:0000313" key="2">
    <source>
        <dbReference type="EMBL" id="CAJ0596143.1"/>
    </source>
</evidence>
<comment type="caution">
    <text evidence="2">The sequence shown here is derived from an EMBL/GenBank/DDBJ whole genome shotgun (WGS) entry which is preliminary data.</text>
</comment>
<reference evidence="2" key="1">
    <citation type="submission" date="2023-07" db="EMBL/GenBank/DDBJ databases">
        <authorList>
            <consortium name="CYATHOMIX"/>
        </authorList>
    </citation>
    <scope>NUCLEOTIDE SEQUENCE</scope>
    <source>
        <strain evidence="2">N/A</strain>
    </source>
</reference>
<protein>
    <submittedName>
        <fullName evidence="2">Uncharacterized protein</fullName>
    </submittedName>
</protein>
<sequence>MISHSRKSDYGSVFTKMLPPPPQGNKSVIALLFTSIATLTGAVYYFYLTEVLGENNERHDKTKKK</sequence>